<reference evidence="1" key="7">
    <citation type="journal article" date="2005" name="Science">
        <title>The Transcriptional Landscape of the Mammalian Genome.</title>
        <authorList>
            <consortium name="The FANTOM Consortium"/>
            <consortium name="Riken Genome Exploration Research Group and Genome Science Group (Genome Network Project Core Group)"/>
        </authorList>
    </citation>
    <scope>NUCLEOTIDE SEQUENCE</scope>
    <source>
        <strain evidence="1">C57BL/6J</strain>
        <tissue evidence="1">Thymus</tissue>
    </source>
</reference>
<dbReference type="MGI" id="MGI:3646113">
    <property type="gene designation" value="Gm9903"/>
</dbReference>
<evidence type="ECO:0000313" key="1">
    <source>
        <dbReference type="EMBL" id="BAC30532.1"/>
    </source>
</evidence>
<proteinExistence type="evidence at transcript level"/>
<dbReference type="RNAct" id="Q8C9Y8">
    <property type="molecule type" value="protein"/>
</dbReference>
<accession>Q8C9Y8</accession>
<evidence type="ECO:0000313" key="2">
    <source>
        <dbReference type="MGI" id="MGI:3646113"/>
    </source>
</evidence>
<dbReference type="HOGENOM" id="CLU_1948143_0_0_1"/>
<sequence>MPSFSCPLLVMCLWAGPFPLGVSFLDLPCDWKALLCIGYRCCEGKLLCRFLEDRGLATWITAGRSQIRTETSGRHLCLRGTLPRTVLNHTLPGQIWTNGGLLKSPRSPCVSQALQLIKLHTPHSSAVFE</sequence>
<organism evidence="1">
    <name type="scientific">Mus musculus</name>
    <name type="common">Mouse</name>
    <dbReference type="NCBI Taxonomy" id="10090"/>
    <lineage>
        <taxon>Eukaryota</taxon>
        <taxon>Metazoa</taxon>
        <taxon>Chordata</taxon>
        <taxon>Craniata</taxon>
        <taxon>Vertebrata</taxon>
        <taxon>Euteleostomi</taxon>
        <taxon>Mammalia</taxon>
        <taxon>Eutheria</taxon>
        <taxon>Euarchontoglires</taxon>
        <taxon>Glires</taxon>
        <taxon>Rodentia</taxon>
        <taxon>Myomorpha</taxon>
        <taxon>Muroidea</taxon>
        <taxon>Muridae</taxon>
        <taxon>Murinae</taxon>
        <taxon>Mus</taxon>
        <taxon>Mus</taxon>
    </lineage>
</organism>
<gene>
    <name evidence="2" type="primary">Gm9903</name>
    <name evidence="2" type="synonym">EG433873</name>
</gene>
<reference evidence="1" key="2">
    <citation type="journal article" date="2000" name="Genome Res.">
        <title>Normalization and subtraction of cap-trapper-selected cDNAs to prepare full-length cDNA libraries for rapid discovery of new genes.</title>
        <authorList>
            <person name="Carninci P."/>
            <person name="Shibata Y."/>
            <person name="Hayatsu N."/>
            <person name="Sugahara Y."/>
            <person name="Shibata K."/>
            <person name="Itoh M."/>
            <person name="Konno H."/>
            <person name="Okazaki Y."/>
            <person name="Muramatsu M."/>
            <person name="Hayashizaki Y."/>
        </authorList>
    </citation>
    <scope>NUCLEOTIDE SEQUENCE</scope>
    <source>
        <strain evidence="1">C57BL/6J</strain>
        <tissue evidence="1">Thymus</tissue>
    </source>
</reference>
<name>Q8C9Y8_MOUSE</name>
<dbReference type="EMBL" id="AK040173">
    <property type="protein sequence ID" value="BAC30532.1"/>
    <property type="molecule type" value="mRNA"/>
</dbReference>
<dbReference type="VEuPathDB" id="HostDB:ENSMUSG00000097271"/>
<dbReference type="AGR" id="MGI:3646113"/>
<dbReference type="Bgee" id="ENSMUSG00000097271">
    <property type="expression patterns" value="Expressed in spermatocyte and 34 other cell types or tissues"/>
</dbReference>
<dbReference type="AlphaFoldDB" id="Q8C9Y8"/>
<reference evidence="1" key="5">
    <citation type="submission" date="2001-07" db="EMBL/GenBank/DDBJ databases">
        <authorList>
            <person name="Adachi J."/>
            <person name="Aizawa K."/>
            <person name="Akimura T."/>
            <person name="Arakawa T."/>
            <person name="Bono H."/>
            <person name="Carninci P."/>
            <person name="Fukuda S."/>
            <person name="Furuno M."/>
            <person name="Hanagaki T."/>
            <person name="Hara A."/>
            <person name="Hashizume W."/>
            <person name="Hayashida K."/>
            <person name="Hayatsu N."/>
            <person name="Hiramoto K."/>
            <person name="Hiraoka T."/>
            <person name="Hirozane T."/>
            <person name="Hori F."/>
            <person name="Imotani K."/>
            <person name="Ishii Y."/>
            <person name="Itoh M."/>
            <person name="Kagawa I."/>
            <person name="Kasukawa T."/>
            <person name="Katoh H."/>
            <person name="Kawai J."/>
            <person name="Kojima Y."/>
            <person name="Kondo S."/>
            <person name="Konno H."/>
            <person name="Kouda M."/>
            <person name="Koya S."/>
            <person name="Kurihara C."/>
            <person name="Matsuyama T."/>
            <person name="Miyazaki A."/>
            <person name="Murata M."/>
            <person name="Nakamura M."/>
            <person name="Nishi K."/>
            <person name="Nomura K."/>
            <person name="Numazaki R."/>
            <person name="Ohno M."/>
            <person name="Ohsato N."/>
            <person name="Okazaki Y."/>
            <person name="Saito R."/>
            <person name="Saitoh H."/>
            <person name="Sakai C."/>
            <person name="Sakai K."/>
            <person name="Sakazume N."/>
            <person name="Sano H."/>
            <person name="Sasaki D."/>
            <person name="Shibata K."/>
            <person name="Shinagawa A."/>
            <person name="Shiraki T."/>
            <person name="Sogabe Y."/>
            <person name="Tagami M."/>
            <person name="Tagawa A."/>
            <person name="Takahashi F."/>
            <person name="Takaku-Akahira S."/>
            <person name="Takeda Y."/>
            <person name="Tanaka T."/>
            <person name="Tomaru A."/>
            <person name="Toya T."/>
            <person name="Yasunishi A."/>
            <person name="Muramatsu M."/>
            <person name="Hayashizaki Y."/>
        </authorList>
    </citation>
    <scope>NUCLEOTIDE SEQUENCE</scope>
    <source>
        <strain evidence="1">C57BL/6J</strain>
        <tissue evidence="1">Thymus</tissue>
    </source>
</reference>
<reference evidence="1" key="8">
    <citation type="journal article" date="2005" name="Science">
        <title>Antisense Transcription in the Mammalian Transcriptome.</title>
        <authorList>
            <consortium name="RIKEN Genome Exploration Research Group and Genome Science Group (Genome Network Project Core Group) and the FANTOM Consortium"/>
        </authorList>
    </citation>
    <scope>NUCLEOTIDE SEQUENCE</scope>
    <source>
        <strain evidence="1">C57BL/6J</strain>
        <tissue evidence="1">Thymus</tissue>
    </source>
</reference>
<reference evidence="1" key="3">
    <citation type="journal article" date="2000" name="Genome Res.">
        <title>RIKEN integrated sequence analysis (RISA) system--384-format sequencing pipeline with 384 multicapillary sequencer.</title>
        <authorList>
            <person name="Shibata K."/>
            <person name="Itoh M."/>
            <person name="Aizawa K."/>
            <person name="Nagaoka S."/>
            <person name="Sasaki N."/>
            <person name="Carninci P."/>
            <person name="Konno H."/>
            <person name="Akiyama J."/>
            <person name="Nishi K."/>
            <person name="Kitsunai T."/>
            <person name="Tashiro H."/>
            <person name="Itoh M."/>
            <person name="Sumi N."/>
            <person name="Ishii Y."/>
            <person name="Nakamura S."/>
            <person name="Hazama M."/>
            <person name="Nishine T."/>
            <person name="Harada A."/>
            <person name="Yamamoto R."/>
            <person name="Matsumoto H."/>
            <person name="Sakaguchi S."/>
            <person name="Ikegami T."/>
            <person name="Kashiwagi K."/>
            <person name="Fujiwake S."/>
            <person name="Inoue K."/>
            <person name="Togawa Y."/>
            <person name="Izawa M."/>
            <person name="Ohara E."/>
            <person name="Watahiki M."/>
            <person name="Yoneda Y."/>
            <person name="Ishikawa T."/>
            <person name="Ozawa K."/>
            <person name="Tanaka T."/>
            <person name="Matsuura S."/>
            <person name="Kawai J."/>
            <person name="Okazaki Y."/>
            <person name="Muramatsu M."/>
            <person name="Inoue Y."/>
            <person name="Kira A."/>
            <person name="Hayashizaki Y."/>
        </authorList>
    </citation>
    <scope>NUCLEOTIDE SEQUENCE</scope>
    <source>
        <strain evidence="1">C57BL/6J</strain>
        <tissue evidence="1">Thymus</tissue>
    </source>
</reference>
<reference evidence="1" key="4">
    <citation type="journal article" date="2001" name="Nature">
        <title>Functional annotation of a full-length mouse cDNA collection.</title>
        <authorList>
            <consortium name="The RIKEN Genome Exploration Research Group Phase II Team and the FANTOM Consortium"/>
        </authorList>
    </citation>
    <scope>NUCLEOTIDE SEQUENCE</scope>
    <source>
        <strain evidence="1">C57BL/6J</strain>
        <tissue evidence="1">Thymus</tissue>
    </source>
</reference>
<reference evidence="1" key="6">
    <citation type="journal article" date="2002" name="Nature">
        <title>Analysis of the mouse transcriptome based on functional annotation of 60,770 full-length cDNAs.</title>
        <authorList>
            <consortium name="The FANTOM Consortium and the RIKEN Genome Exploration Research Group Phase I and II Team"/>
        </authorList>
    </citation>
    <scope>NUCLEOTIDE SEQUENCE</scope>
    <source>
        <strain evidence="1">C57BL/6J</strain>
        <tissue evidence="1">Thymus</tissue>
    </source>
</reference>
<reference evidence="1" key="1">
    <citation type="journal article" date="1999" name="Methods Enzymol.">
        <title>High-efficiency full-length cDNA cloning.</title>
        <authorList>
            <person name="Carninci P."/>
            <person name="Hayashizaki Y."/>
        </authorList>
    </citation>
    <scope>NUCLEOTIDE SEQUENCE</scope>
    <source>
        <strain evidence="1">C57BL/6J</strain>
        <tissue evidence="1">Thymus</tissue>
    </source>
</reference>
<protein>
    <submittedName>
        <fullName evidence="1">Uncharacterized protein</fullName>
    </submittedName>
</protein>